<evidence type="ECO:0008006" key="4">
    <source>
        <dbReference type="Google" id="ProtNLM"/>
    </source>
</evidence>
<dbReference type="RefSeq" id="WP_378519136.1">
    <property type="nucleotide sequence ID" value="NZ_CBCSDI010000017.1"/>
</dbReference>
<evidence type="ECO:0000313" key="3">
    <source>
        <dbReference type="Proteomes" id="UP001589698"/>
    </source>
</evidence>
<proteinExistence type="predicted"/>
<evidence type="ECO:0000313" key="2">
    <source>
        <dbReference type="EMBL" id="MFC0223383.1"/>
    </source>
</evidence>
<keyword evidence="1" id="KW-0472">Membrane</keyword>
<reference evidence="2 3" key="1">
    <citation type="submission" date="2024-09" db="EMBL/GenBank/DDBJ databases">
        <authorList>
            <person name="Sun Q."/>
            <person name="Mori K."/>
        </authorList>
    </citation>
    <scope>NUCLEOTIDE SEQUENCE [LARGE SCALE GENOMIC DNA]</scope>
    <source>
        <strain evidence="2 3">CCM 8654</strain>
    </source>
</reference>
<keyword evidence="3" id="KW-1185">Reference proteome</keyword>
<comment type="caution">
    <text evidence="2">The sequence shown here is derived from an EMBL/GenBank/DDBJ whole genome shotgun (WGS) entry which is preliminary data.</text>
</comment>
<name>A0ABV6E316_9ACTN</name>
<dbReference type="Proteomes" id="UP001589698">
    <property type="component" value="Unassembled WGS sequence"/>
</dbReference>
<organism evidence="2 3">
    <name type="scientific">Nocardioides zeicaulis</name>
    <dbReference type="NCBI Taxonomy" id="1776857"/>
    <lineage>
        <taxon>Bacteria</taxon>
        <taxon>Bacillati</taxon>
        <taxon>Actinomycetota</taxon>
        <taxon>Actinomycetes</taxon>
        <taxon>Propionibacteriales</taxon>
        <taxon>Nocardioidaceae</taxon>
        <taxon>Nocardioides</taxon>
    </lineage>
</organism>
<feature type="transmembrane region" description="Helical" evidence="1">
    <location>
        <begin position="12"/>
        <end position="37"/>
    </location>
</feature>
<keyword evidence="1" id="KW-0812">Transmembrane</keyword>
<sequence>MSGVDPARRVVWVPLGGFLGIAAGAAIGALVGVQLAWTDPLLGGGVGVAFLGLVLGGFFGGVVGLFVGAELLLLVGVVEQGEVLRRRAYAWGVVLAPLTVLALPAALTAAWGTSPDLSWPTSTEEWALAWPVLAASLLGGPLARRVVS</sequence>
<gene>
    <name evidence="2" type="ORF">ACFFJG_12900</name>
</gene>
<feature type="transmembrane region" description="Helical" evidence="1">
    <location>
        <begin position="49"/>
        <end position="76"/>
    </location>
</feature>
<feature type="transmembrane region" description="Helical" evidence="1">
    <location>
        <begin position="88"/>
        <end position="107"/>
    </location>
</feature>
<dbReference type="EMBL" id="JBHLXH010000001">
    <property type="protein sequence ID" value="MFC0223383.1"/>
    <property type="molecule type" value="Genomic_DNA"/>
</dbReference>
<protein>
    <recommendedName>
        <fullName evidence="4">ABC transporter permease</fullName>
    </recommendedName>
</protein>
<accession>A0ABV6E316</accession>
<evidence type="ECO:0000256" key="1">
    <source>
        <dbReference type="SAM" id="Phobius"/>
    </source>
</evidence>
<keyword evidence="1" id="KW-1133">Transmembrane helix</keyword>
<feature type="transmembrane region" description="Helical" evidence="1">
    <location>
        <begin position="127"/>
        <end position="147"/>
    </location>
</feature>